<sequence>MSDFLSSAEFDKFLAELDSDAYATDIGFMDLLNPIGYDDGHVGGGSPGPAAPLDPSSVMDHVALSMHIEEETHDAPIGPEDPTSHESSASVNATSSLKYSCVECGYSAVYDWDLSYHARNKGHKTYRCNAAGCKERFVAEAERDAHQRRPHLEGHRRLETSHPFSCAECKEVSKSKAKLQQHANEAQHSPFACVCGRKFARLDVLNRHLDSLGNQMPKYPCSFCKKHRGKNGFKRRDHLVQHIRGYHKFEAEEKLGDILPSRRGQYIVPPVCSYSGCEFHRGDSFRDLSAEEQRLTKPFSTQAEYTKHMKEAHDFTPFPCNVAGCIKTGKKGYSREKDLINHRKKEHSEAAPYVPKPRDVRIACRFPGRGALMAPNSVSYHWHDGKSWF</sequence>
<dbReference type="SMART" id="SM00355">
    <property type="entry name" value="ZnF_C2H2"/>
    <property type="match status" value="6"/>
</dbReference>
<evidence type="ECO:0000313" key="6">
    <source>
        <dbReference type="EMBL" id="CAI0646806.1"/>
    </source>
</evidence>
<proteinExistence type="predicted"/>
<dbReference type="GO" id="GO:0005634">
    <property type="term" value="C:nucleus"/>
    <property type="evidence" value="ECO:0007669"/>
    <property type="project" value="UniProtKB-ARBA"/>
</dbReference>
<dbReference type="PANTHER" id="PTHR19818:SF139">
    <property type="entry name" value="PAIR-RULE PROTEIN ODD-PAIRED"/>
    <property type="match status" value="1"/>
</dbReference>
<dbReference type="AlphaFoldDB" id="A0A9W4RT15"/>
<protein>
    <recommendedName>
        <fullName evidence="5">C2H2-type domain-containing protein</fullName>
    </recommendedName>
</protein>
<dbReference type="Gene3D" id="3.30.160.60">
    <property type="entry name" value="Classic Zinc Finger"/>
    <property type="match status" value="2"/>
</dbReference>
<dbReference type="PROSITE" id="PS00028">
    <property type="entry name" value="ZINC_FINGER_C2H2_1"/>
    <property type="match status" value="1"/>
</dbReference>
<dbReference type="GO" id="GO:0008270">
    <property type="term" value="F:zinc ion binding"/>
    <property type="evidence" value="ECO:0007669"/>
    <property type="project" value="UniProtKB-KW"/>
</dbReference>
<dbReference type="GO" id="GO:0000978">
    <property type="term" value="F:RNA polymerase II cis-regulatory region sequence-specific DNA binding"/>
    <property type="evidence" value="ECO:0007669"/>
    <property type="project" value="TreeGrafter"/>
</dbReference>
<dbReference type="GO" id="GO:0000981">
    <property type="term" value="F:DNA-binding transcription factor activity, RNA polymerase II-specific"/>
    <property type="evidence" value="ECO:0007669"/>
    <property type="project" value="TreeGrafter"/>
</dbReference>
<keyword evidence="4" id="KW-0862">Zinc</keyword>
<evidence type="ECO:0000256" key="3">
    <source>
        <dbReference type="ARBA" id="ARBA00022771"/>
    </source>
</evidence>
<feature type="domain" description="C2H2-type" evidence="5">
    <location>
        <begin position="128"/>
        <end position="151"/>
    </location>
</feature>
<keyword evidence="7" id="KW-1185">Reference proteome</keyword>
<accession>A0A9W4RT15</accession>
<dbReference type="EMBL" id="CAMGZC010000364">
    <property type="protein sequence ID" value="CAI0646806.1"/>
    <property type="molecule type" value="Genomic_DNA"/>
</dbReference>
<evidence type="ECO:0000259" key="5">
    <source>
        <dbReference type="PROSITE" id="PS00028"/>
    </source>
</evidence>
<dbReference type="InterPro" id="IPR050329">
    <property type="entry name" value="GLI_C2H2-zinc-finger"/>
</dbReference>
<evidence type="ECO:0000256" key="1">
    <source>
        <dbReference type="ARBA" id="ARBA00022723"/>
    </source>
</evidence>
<name>A0A9W4RT15_9PEZI</name>
<evidence type="ECO:0000256" key="4">
    <source>
        <dbReference type="ARBA" id="ARBA00022833"/>
    </source>
</evidence>
<dbReference type="GO" id="GO:0010557">
    <property type="term" value="P:positive regulation of macromolecule biosynthetic process"/>
    <property type="evidence" value="ECO:0007669"/>
    <property type="project" value="UniProtKB-ARBA"/>
</dbReference>
<comment type="caution">
    <text evidence="6">The sequence shown here is derived from an EMBL/GenBank/DDBJ whole genome shotgun (WGS) entry which is preliminary data.</text>
</comment>
<evidence type="ECO:0000313" key="7">
    <source>
        <dbReference type="Proteomes" id="UP001152533"/>
    </source>
</evidence>
<gene>
    <name evidence="6" type="ORF">CGXH109_LOCUS58842</name>
</gene>
<evidence type="ECO:0000256" key="2">
    <source>
        <dbReference type="ARBA" id="ARBA00022737"/>
    </source>
</evidence>
<keyword evidence="3" id="KW-0863">Zinc-finger</keyword>
<dbReference type="InterPro" id="IPR013087">
    <property type="entry name" value="Znf_C2H2_type"/>
</dbReference>
<keyword evidence="1" id="KW-0479">Metal-binding</keyword>
<reference evidence="6" key="1">
    <citation type="submission" date="2022-08" db="EMBL/GenBank/DDBJ databases">
        <authorList>
            <person name="Giroux E."/>
            <person name="Giroux E."/>
        </authorList>
    </citation>
    <scope>NUCLEOTIDE SEQUENCE</scope>
    <source>
        <strain evidence="6">H1091258</strain>
    </source>
</reference>
<dbReference type="Proteomes" id="UP001152533">
    <property type="component" value="Unassembled WGS sequence"/>
</dbReference>
<organism evidence="6 7">
    <name type="scientific">Colletotrichum noveboracense</name>
    <dbReference type="NCBI Taxonomy" id="2664923"/>
    <lineage>
        <taxon>Eukaryota</taxon>
        <taxon>Fungi</taxon>
        <taxon>Dikarya</taxon>
        <taxon>Ascomycota</taxon>
        <taxon>Pezizomycotina</taxon>
        <taxon>Sordariomycetes</taxon>
        <taxon>Hypocreomycetidae</taxon>
        <taxon>Glomerellales</taxon>
        <taxon>Glomerellaceae</taxon>
        <taxon>Colletotrichum</taxon>
        <taxon>Colletotrichum gloeosporioides species complex</taxon>
    </lineage>
</organism>
<keyword evidence="2" id="KW-0677">Repeat</keyword>
<dbReference type="PANTHER" id="PTHR19818">
    <property type="entry name" value="ZINC FINGER PROTEIN ZIC AND GLI"/>
    <property type="match status" value="1"/>
</dbReference>